<evidence type="ECO:0008006" key="2">
    <source>
        <dbReference type="Google" id="ProtNLM"/>
    </source>
</evidence>
<protein>
    <recommendedName>
        <fullName evidence="2">YgiT-type zinc finger domain-containing protein</fullName>
    </recommendedName>
</protein>
<reference evidence="1" key="1">
    <citation type="journal article" date="2014" name="Front. Microbiol.">
        <title>High frequency of phylogenetically diverse reductive dehalogenase-homologous genes in deep subseafloor sedimentary metagenomes.</title>
        <authorList>
            <person name="Kawai M."/>
            <person name="Futagami T."/>
            <person name="Toyoda A."/>
            <person name="Takaki Y."/>
            <person name="Nishi S."/>
            <person name="Hori S."/>
            <person name="Arai W."/>
            <person name="Tsubouchi T."/>
            <person name="Morono Y."/>
            <person name="Uchiyama I."/>
            <person name="Ito T."/>
            <person name="Fujiyama A."/>
            <person name="Inagaki F."/>
            <person name="Takami H."/>
        </authorList>
    </citation>
    <scope>NUCLEOTIDE SEQUENCE</scope>
    <source>
        <strain evidence="1">Expedition CK06-06</strain>
    </source>
</reference>
<gene>
    <name evidence="1" type="ORF">S01H1_11999</name>
</gene>
<dbReference type="EMBL" id="BARS01006138">
    <property type="protein sequence ID" value="GAF83658.1"/>
    <property type="molecule type" value="Genomic_DNA"/>
</dbReference>
<comment type="caution">
    <text evidence="1">The sequence shown here is derived from an EMBL/GenBank/DDBJ whole genome shotgun (WGS) entry which is preliminary data.</text>
</comment>
<proteinExistence type="predicted"/>
<accession>X0SRD0</accession>
<organism evidence="1">
    <name type="scientific">marine sediment metagenome</name>
    <dbReference type="NCBI Taxonomy" id="412755"/>
    <lineage>
        <taxon>unclassified sequences</taxon>
        <taxon>metagenomes</taxon>
        <taxon>ecological metagenomes</taxon>
    </lineage>
</organism>
<name>X0SRD0_9ZZZZ</name>
<dbReference type="AlphaFoldDB" id="X0SRD0"/>
<evidence type="ECO:0000313" key="1">
    <source>
        <dbReference type="EMBL" id="GAF83658.1"/>
    </source>
</evidence>
<sequence>MCYCPQCEGATTQEPHVEKFDYVDGRLGKVKLSANVKVNTCGECGFQFLGPDAHEEMERVVQQHLNGEGS</sequence>